<name>A0ABR3J771_9AGAR</name>
<evidence type="ECO:0000256" key="4">
    <source>
        <dbReference type="RuleBase" id="RU000363"/>
    </source>
</evidence>
<sequence>MPKVVLVTGCSAGGIGFALSERFAECGCKVYATARNVDKMQGFKGSNIETLALDVNDDDAVQSVVQRILDVEGKIDVVVNNAGAICIGALLDIPLEKVKEAFDTNAFAALRVAKAVMPPMVKRRSGVIVNVGSIVGDIPTPWNGIYSASKAALHSLTEVLMMEAKPFNVSVMLVVPGAVRSNIANNSNSSFRLPPDSLYGAFLHNMIDRMNVSQGAHSMPTEVFVRKVVANALKEKPPAYITLGGNAKLFSFLKWLPRAFVLWIMWRRYSRAA</sequence>
<keyword evidence="6" id="KW-1185">Reference proteome</keyword>
<dbReference type="PRINTS" id="PR00081">
    <property type="entry name" value="GDHRDH"/>
</dbReference>
<reference evidence="6" key="1">
    <citation type="submission" date="2024-06" db="EMBL/GenBank/DDBJ databases">
        <title>Multi-omics analyses provide insights into the biosynthesis of the anticancer antibiotic pleurotin in Hohenbuehelia grisea.</title>
        <authorList>
            <person name="Weaver J.A."/>
            <person name="Alberti F."/>
        </authorList>
    </citation>
    <scope>NUCLEOTIDE SEQUENCE [LARGE SCALE GENOMIC DNA]</scope>
    <source>
        <strain evidence="6">T-177</strain>
    </source>
</reference>
<dbReference type="Proteomes" id="UP001556367">
    <property type="component" value="Unassembled WGS sequence"/>
</dbReference>
<evidence type="ECO:0000313" key="6">
    <source>
        <dbReference type="Proteomes" id="UP001556367"/>
    </source>
</evidence>
<evidence type="ECO:0000313" key="5">
    <source>
        <dbReference type="EMBL" id="KAL0951483.1"/>
    </source>
</evidence>
<dbReference type="Pfam" id="PF00106">
    <property type="entry name" value="adh_short"/>
    <property type="match status" value="1"/>
</dbReference>
<dbReference type="CDD" id="cd05374">
    <property type="entry name" value="17beta-HSD-like_SDR_c"/>
    <property type="match status" value="1"/>
</dbReference>
<comment type="caution">
    <text evidence="5">The sequence shown here is derived from an EMBL/GenBank/DDBJ whole genome shotgun (WGS) entry which is preliminary data.</text>
</comment>
<accession>A0ABR3J771</accession>
<evidence type="ECO:0000256" key="2">
    <source>
        <dbReference type="ARBA" id="ARBA00022857"/>
    </source>
</evidence>
<evidence type="ECO:0008006" key="7">
    <source>
        <dbReference type="Google" id="ProtNLM"/>
    </source>
</evidence>
<proteinExistence type="inferred from homology"/>
<dbReference type="InterPro" id="IPR036291">
    <property type="entry name" value="NAD(P)-bd_dom_sf"/>
</dbReference>
<dbReference type="EMBL" id="JASNQZ010000011">
    <property type="protein sequence ID" value="KAL0951483.1"/>
    <property type="molecule type" value="Genomic_DNA"/>
</dbReference>
<gene>
    <name evidence="5" type="ORF">HGRIS_008170</name>
</gene>
<keyword evidence="2" id="KW-0521">NADP</keyword>
<protein>
    <recommendedName>
        <fullName evidence="7">Oxidoreductase</fullName>
    </recommendedName>
</protein>
<dbReference type="InterPro" id="IPR002347">
    <property type="entry name" value="SDR_fam"/>
</dbReference>
<dbReference type="PANTHER" id="PTHR44169">
    <property type="entry name" value="NADPH-DEPENDENT 1-ACYLDIHYDROXYACETONE PHOSPHATE REDUCTASE"/>
    <property type="match status" value="1"/>
</dbReference>
<dbReference type="PROSITE" id="PS00061">
    <property type="entry name" value="ADH_SHORT"/>
    <property type="match status" value="1"/>
</dbReference>
<dbReference type="SUPFAM" id="SSF51735">
    <property type="entry name" value="NAD(P)-binding Rossmann-fold domains"/>
    <property type="match status" value="1"/>
</dbReference>
<evidence type="ECO:0000256" key="1">
    <source>
        <dbReference type="ARBA" id="ARBA00006484"/>
    </source>
</evidence>
<comment type="similarity">
    <text evidence="1 4">Belongs to the short-chain dehydrogenases/reductases (SDR) family.</text>
</comment>
<dbReference type="PRINTS" id="PR00080">
    <property type="entry name" value="SDRFAMILY"/>
</dbReference>
<dbReference type="PANTHER" id="PTHR44169:SF6">
    <property type="entry name" value="NADPH-DEPENDENT 1-ACYLDIHYDROXYACETONE PHOSPHATE REDUCTASE"/>
    <property type="match status" value="1"/>
</dbReference>
<dbReference type="InterPro" id="IPR020904">
    <property type="entry name" value="Sc_DH/Rdtase_CS"/>
</dbReference>
<evidence type="ECO:0000256" key="3">
    <source>
        <dbReference type="ARBA" id="ARBA00023002"/>
    </source>
</evidence>
<dbReference type="Gene3D" id="3.40.50.720">
    <property type="entry name" value="NAD(P)-binding Rossmann-like Domain"/>
    <property type="match status" value="1"/>
</dbReference>
<organism evidence="5 6">
    <name type="scientific">Hohenbuehelia grisea</name>
    <dbReference type="NCBI Taxonomy" id="104357"/>
    <lineage>
        <taxon>Eukaryota</taxon>
        <taxon>Fungi</taxon>
        <taxon>Dikarya</taxon>
        <taxon>Basidiomycota</taxon>
        <taxon>Agaricomycotina</taxon>
        <taxon>Agaricomycetes</taxon>
        <taxon>Agaricomycetidae</taxon>
        <taxon>Agaricales</taxon>
        <taxon>Pleurotineae</taxon>
        <taxon>Pleurotaceae</taxon>
        <taxon>Hohenbuehelia</taxon>
    </lineage>
</organism>
<keyword evidence="3" id="KW-0560">Oxidoreductase</keyword>